<evidence type="ECO:0000313" key="2">
    <source>
        <dbReference type="Proteomes" id="UP001597417"/>
    </source>
</evidence>
<dbReference type="EMBL" id="JBHUKR010000004">
    <property type="protein sequence ID" value="MFD2415602.1"/>
    <property type="molecule type" value="Genomic_DNA"/>
</dbReference>
<sequence length="69" mass="7773">MTIHLALIGAPVVLGVLVRLARRPQPTLTRLAREIRDLATLRMVLRDSEPEQRGELLAAHRDWRIGARG</sequence>
<comment type="caution">
    <text evidence="1">The sequence shown here is derived from an EMBL/GenBank/DDBJ whole genome shotgun (WGS) entry which is preliminary data.</text>
</comment>
<name>A0ABW5FMP0_9PSEU</name>
<gene>
    <name evidence="1" type="ORF">ACFSXZ_04590</name>
</gene>
<dbReference type="Proteomes" id="UP001597417">
    <property type="component" value="Unassembled WGS sequence"/>
</dbReference>
<dbReference type="RefSeq" id="WP_378261540.1">
    <property type="nucleotide sequence ID" value="NZ_JBHUKR010000004.1"/>
</dbReference>
<reference evidence="2" key="1">
    <citation type="journal article" date="2019" name="Int. J. Syst. Evol. Microbiol.">
        <title>The Global Catalogue of Microorganisms (GCM) 10K type strain sequencing project: providing services to taxonomists for standard genome sequencing and annotation.</title>
        <authorList>
            <consortium name="The Broad Institute Genomics Platform"/>
            <consortium name="The Broad Institute Genome Sequencing Center for Infectious Disease"/>
            <person name="Wu L."/>
            <person name="Ma J."/>
        </authorList>
    </citation>
    <scope>NUCLEOTIDE SEQUENCE [LARGE SCALE GENOMIC DNA]</scope>
    <source>
        <strain evidence="2">CGMCC 4.7645</strain>
    </source>
</reference>
<proteinExistence type="predicted"/>
<evidence type="ECO:0000313" key="1">
    <source>
        <dbReference type="EMBL" id="MFD2415602.1"/>
    </source>
</evidence>
<keyword evidence="2" id="KW-1185">Reference proteome</keyword>
<protein>
    <submittedName>
        <fullName evidence="1">Uncharacterized protein</fullName>
    </submittedName>
</protein>
<organism evidence="1 2">
    <name type="scientific">Amycolatopsis pigmentata</name>
    <dbReference type="NCBI Taxonomy" id="450801"/>
    <lineage>
        <taxon>Bacteria</taxon>
        <taxon>Bacillati</taxon>
        <taxon>Actinomycetota</taxon>
        <taxon>Actinomycetes</taxon>
        <taxon>Pseudonocardiales</taxon>
        <taxon>Pseudonocardiaceae</taxon>
        <taxon>Amycolatopsis</taxon>
    </lineage>
</organism>
<accession>A0ABW5FMP0</accession>